<evidence type="ECO:0000313" key="2">
    <source>
        <dbReference type="EMBL" id="MZQ85630.1"/>
    </source>
</evidence>
<accession>A0A6L8V8Q1</accession>
<feature type="domain" description="Aminoglycoside phosphotransferase" evidence="1">
    <location>
        <begin position="292"/>
        <end position="399"/>
    </location>
</feature>
<sequence>MSNPNEIESESIIYGLLRNPYSGRFLTVRPSSDEGWRLPTISVKRRDLLLTPGFVTQEMSQLLGQYVIAYRYVRIQHNSQSGRKEAFFELECPQSSLGAANLHVQWSDSEELLSLHLEHNDILVDYLLKAESEEVPEYRQPWERSGWYTKATSWIEDSLRTLGIQLIERPEQVKWWSLSCVLRLSTTHGIIYFKTNAHQPLFAQEPTFLTYMAKILPGSVPQILASELTEGWMLLADAGDKLSSDIPMEQKVNLLLAFGEIQLKMVCRTTEILELGCSDRKPENLLPLVEQLFEDAIVVSKLTRDELEDLRRHLPTIMDMCKQISSYSVPSTLVHGDLHMGNVASGGDGLLKFFDWTDACVAHPFMDMTLIYHEKDPSVRVLLRDAYLELWKGYETMERLQELWSLCEVVHTIYHTVSYQSILKHTEVRSRGELGGVPAIYMRNLLRYLNEG</sequence>
<gene>
    <name evidence="2" type="ORF">GQF01_26260</name>
</gene>
<dbReference type="EMBL" id="WTUZ01000022">
    <property type="protein sequence ID" value="MZQ85630.1"/>
    <property type="molecule type" value="Genomic_DNA"/>
</dbReference>
<evidence type="ECO:0000259" key="1">
    <source>
        <dbReference type="Pfam" id="PF01636"/>
    </source>
</evidence>
<keyword evidence="2" id="KW-0808">Transferase</keyword>
<organism evidence="2 3">
    <name type="scientific">Paenibacillus silvestris</name>
    <dbReference type="NCBI Taxonomy" id="2606219"/>
    <lineage>
        <taxon>Bacteria</taxon>
        <taxon>Bacillati</taxon>
        <taxon>Bacillota</taxon>
        <taxon>Bacilli</taxon>
        <taxon>Bacillales</taxon>
        <taxon>Paenibacillaceae</taxon>
        <taxon>Paenibacillus</taxon>
    </lineage>
</organism>
<reference evidence="2 3" key="1">
    <citation type="submission" date="2019-12" db="EMBL/GenBank/DDBJ databases">
        <title>Paenibacillus sp. nov. sp. isolated from soil.</title>
        <authorList>
            <person name="Kim J."/>
            <person name="Jeong S.E."/>
            <person name="Jung H.S."/>
            <person name="Jeon C.O."/>
        </authorList>
    </citation>
    <scope>NUCLEOTIDE SEQUENCE [LARGE SCALE GENOMIC DNA]</scope>
    <source>
        <strain evidence="2 3">5J-6</strain>
    </source>
</reference>
<name>A0A6L8V8Q1_9BACL</name>
<protein>
    <submittedName>
        <fullName evidence="2">Phosphotransferase</fullName>
    </submittedName>
</protein>
<dbReference type="InterPro" id="IPR011009">
    <property type="entry name" value="Kinase-like_dom_sf"/>
</dbReference>
<dbReference type="RefSeq" id="WP_161409853.1">
    <property type="nucleotide sequence ID" value="NZ_WTUZ01000022.1"/>
</dbReference>
<dbReference type="InterPro" id="IPR002575">
    <property type="entry name" value="Aminoglycoside_PTrfase"/>
</dbReference>
<dbReference type="Gene3D" id="3.90.1200.10">
    <property type="match status" value="1"/>
</dbReference>
<evidence type="ECO:0000313" key="3">
    <source>
        <dbReference type="Proteomes" id="UP000481087"/>
    </source>
</evidence>
<dbReference type="GO" id="GO:0016740">
    <property type="term" value="F:transferase activity"/>
    <property type="evidence" value="ECO:0007669"/>
    <property type="project" value="UniProtKB-KW"/>
</dbReference>
<keyword evidence="3" id="KW-1185">Reference proteome</keyword>
<dbReference type="SUPFAM" id="SSF56112">
    <property type="entry name" value="Protein kinase-like (PK-like)"/>
    <property type="match status" value="1"/>
</dbReference>
<comment type="caution">
    <text evidence="2">The sequence shown here is derived from an EMBL/GenBank/DDBJ whole genome shotgun (WGS) entry which is preliminary data.</text>
</comment>
<dbReference type="Proteomes" id="UP000481087">
    <property type="component" value="Unassembled WGS sequence"/>
</dbReference>
<dbReference type="AlphaFoldDB" id="A0A6L8V8Q1"/>
<proteinExistence type="predicted"/>
<dbReference type="Pfam" id="PF01636">
    <property type="entry name" value="APH"/>
    <property type="match status" value="1"/>
</dbReference>